<dbReference type="STRING" id="644295.Metev_0757"/>
<reference evidence="2 3" key="1">
    <citation type="submission" date="2010-06" db="EMBL/GenBank/DDBJ databases">
        <title>Complete sequence chromosome of Methanohalobium evestigatum Z-7303.</title>
        <authorList>
            <consortium name="US DOE Joint Genome Institute"/>
            <person name="Lucas S."/>
            <person name="Copeland A."/>
            <person name="Lapidus A."/>
            <person name="Cheng J.-F."/>
            <person name="Bruce D."/>
            <person name="Goodwin L."/>
            <person name="Pitluck S."/>
            <person name="Saunders E."/>
            <person name="Detter J.C."/>
            <person name="Han C."/>
            <person name="Tapia R."/>
            <person name="Land M."/>
            <person name="Hauser L."/>
            <person name="Kyrpides N."/>
            <person name="Mikhailova N."/>
            <person name="Sieprawska-Lupa M."/>
            <person name="Whitman W.B."/>
            <person name="Anderson I."/>
            <person name="Woyke T."/>
        </authorList>
    </citation>
    <scope>NUCLEOTIDE SEQUENCE [LARGE SCALE GENOMIC DNA]</scope>
    <source>
        <strain evidence="3">ATCC BAA-1072 / DSM 3721 / NBRC 107634 / OCM 161 / Z-7303</strain>
    </source>
</reference>
<dbReference type="EMBL" id="CP002069">
    <property type="protein sequence ID" value="ADI73658.1"/>
    <property type="molecule type" value="Genomic_DNA"/>
</dbReference>
<keyword evidence="2" id="KW-0808">Transferase</keyword>
<dbReference type="Gene3D" id="3.30.1310.20">
    <property type="entry name" value="PRTase-like"/>
    <property type="match status" value="1"/>
</dbReference>
<dbReference type="AlphaFoldDB" id="D7E734"/>
<name>D7E734_METEZ</name>
<dbReference type="SUPFAM" id="SSF53271">
    <property type="entry name" value="PRTase-like"/>
    <property type="match status" value="1"/>
</dbReference>
<keyword evidence="2" id="KW-0328">Glycosyltransferase</keyword>
<dbReference type="Pfam" id="PF00156">
    <property type="entry name" value="Pribosyltran"/>
    <property type="match status" value="1"/>
</dbReference>
<feature type="domain" description="Phosphoribosyltransferase" evidence="1">
    <location>
        <begin position="11"/>
        <end position="185"/>
    </location>
</feature>
<dbReference type="OrthoDB" id="56536at2157"/>
<evidence type="ECO:0000259" key="1">
    <source>
        <dbReference type="Pfam" id="PF00156"/>
    </source>
</evidence>
<dbReference type="HOGENOM" id="CLU_083583_0_0_2"/>
<sequence length="208" mass="23085">MFKDRTDAGKQLAKLLDKYRNEDVLVLAIPRGGVEIGYQVANYLDAELSLLVSRKLPFPYNPEAGFGAVTEDGSSFINEIAARELSEDMIEQIKKEQVDEIKRRIEVLRNGEPLPDMKNRTVILTDDGLAMGSTMSASVKLCKNKGAGKIVVAVPVAGKQVADMIDKVVDDIIVLDIPPFFHAVAQVYENWYDVSDNEVIEIMNKAKK</sequence>
<dbReference type="InterPro" id="IPR000836">
    <property type="entry name" value="PRTase_dom"/>
</dbReference>
<keyword evidence="3" id="KW-1185">Reference proteome</keyword>
<proteinExistence type="predicted"/>
<dbReference type="Proteomes" id="UP000000391">
    <property type="component" value="Chromosome"/>
</dbReference>
<dbReference type="GO" id="GO:0016757">
    <property type="term" value="F:glycosyltransferase activity"/>
    <property type="evidence" value="ECO:0007669"/>
    <property type="project" value="UniProtKB-KW"/>
</dbReference>
<gene>
    <name evidence="2" type="ordered locus">Metev_0757</name>
</gene>
<accession>D7E734</accession>
<evidence type="ECO:0000313" key="3">
    <source>
        <dbReference type="Proteomes" id="UP000000391"/>
    </source>
</evidence>
<dbReference type="KEGG" id="mev:Metev_0757"/>
<dbReference type="InterPro" id="IPR029057">
    <property type="entry name" value="PRTase-like"/>
</dbReference>
<evidence type="ECO:0000313" key="2">
    <source>
        <dbReference type="EMBL" id="ADI73658.1"/>
    </source>
</evidence>
<organism evidence="2 3">
    <name type="scientific">Methanohalobium evestigatum (strain ATCC BAA-1072 / DSM 3721 / NBRC 107634 / OCM 161 / Z-7303)</name>
    <dbReference type="NCBI Taxonomy" id="644295"/>
    <lineage>
        <taxon>Archaea</taxon>
        <taxon>Methanobacteriati</taxon>
        <taxon>Methanobacteriota</taxon>
        <taxon>Stenosarchaea group</taxon>
        <taxon>Methanomicrobia</taxon>
        <taxon>Methanosarcinales</taxon>
        <taxon>Methanosarcinaceae</taxon>
        <taxon>Methanohalobium</taxon>
    </lineage>
</organism>
<protein>
    <submittedName>
        <fullName evidence="2">Phosphoribosyltransferase</fullName>
    </submittedName>
</protein>
<dbReference type="Gene3D" id="3.40.50.2020">
    <property type="match status" value="1"/>
</dbReference>
<dbReference type="CDD" id="cd06223">
    <property type="entry name" value="PRTases_typeI"/>
    <property type="match status" value="1"/>
</dbReference>